<dbReference type="Proteomes" id="UP001598130">
    <property type="component" value="Unassembled WGS sequence"/>
</dbReference>
<keyword evidence="1" id="KW-0472">Membrane</keyword>
<feature type="transmembrane region" description="Helical" evidence="1">
    <location>
        <begin position="27"/>
        <end position="48"/>
    </location>
</feature>
<evidence type="ECO:0000313" key="3">
    <source>
        <dbReference type="Proteomes" id="UP001598130"/>
    </source>
</evidence>
<comment type="caution">
    <text evidence="2">The sequence shown here is derived from an EMBL/GenBank/DDBJ whole genome shotgun (WGS) entry which is preliminary data.</text>
</comment>
<dbReference type="EMBL" id="JAOTJD010000020">
    <property type="protein sequence ID" value="MFD3264619.1"/>
    <property type="molecule type" value="Genomic_DNA"/>
</dbReference>
<keyword evidence="3" id="KW-1185">Reference proteome</keyword>
<proteinExistence type="predicted"/>
<keyword evidence="1" id="KW-0812">Transmembrane</keyword>
<gene>
    <name evidence="2" type="ORF">OCL97_11695</name>
</gene>
<name>A0ABW6CP88_9CAUL</name>
<sequence length="88" mass="9599">MAFLSRNSDHTVLNATRARQGRFGRHVFWVLLVSTALAAMALFGAWTWQADNLASTEVNNARQPADAQIFDAGAPAENTQQTSPDAPR</sequence>
<reference evidence="2 3" key="1">
    <citation type="submission" date="2022-09" db="EMBL/GenBank/DDBJ databases">
        <title>New species of Phenylobacterium.</title>
        <authorList>
            <person name="Mieszkin S."/>
        </authorList>
    </citation>
    <scope>NUCLEOTIDE SEQUENCE [LARGE SCALE GENOMIC DNA]</scope>
    <source>
        <strain evidence="2 3">HK31-G</strain>
    </source>
</reference>
<evidence type="ECO:0000313" key="2">
    <source>
        <dbReference type="EMBL" id="MFD3264619.1"/>
    </source>
</evidence>
<organism evidence="2 3">
    <name type="scientific">Phenylobacterium ferrooxidans</name>
    <dbReference type="NCBI Taxonomy" id="2982689"/>
    <lineage>
        <taxon>Bacteria</taxon>
        <taxon>Pseudomonadati</taxon>
        <taxon>Pseudomonadota</taxon>
        <taxon>Alphaproteobacteria</taxon>
        <taxon>Caulobacterales</taxon>
        <taxon>Caulobacteraceae</taxon>
        <taxon>Phenylobacterium</taxon>
    </lineage>
</organism>
<accession>A0ABW6CP88</accession>
<dbReference type="RefSeq" id="WP_377370217.1">
    <property type="nucleotide sequence ID" value="NZ_JAOTJD010000020.1"/>
</dbReference>
<protein>
    <submittedName>
        <fullName evidence="2">Uncharacterized protein</fullName>
    </submittedName>
</protein>
<evidence type="ECO:0000256" key="1">
    <source>
        <dbReference type="SAM" id="Phobius"/>
    </source>
</evidence>
<keyword evidence="1" id="KW-1133">Transmembrane helix</keyword>